<dbReference type="PANTHER" id="PTHR30118">
    <property type="entry name" value="HTH-TYPE TRANSCRIPTIONAL REGULATOR LEUO-RELATED"/>
    <property type="match status" value="1"/>
</dbReference>
<keyword evidence="4" id="KW-0804">Transcription</keyword>
<dbReference type="InterPro" id="IPR036388">
    <property type="entry name" value="WH-like_DNA-bd_sf"/>
</dbReference>
<dbReference type="PRINTS" id="PR00039">
    <property type="entry name" value="HTHLYSR"/>
</dbReference>
<keyword evidence="2" id="KW-0805">Transcription regulation</keyword>
<protein>
    <submittedName>
        <fullName evidence="6">Putative LysR family transcriptional regulator</fullName>
    </submittedName>
</protein>
<dbReference type="InterPro" id="IPR005119">
    <property type="entry name" value="LysR_subst-bd"/>
</dbReference>
<dbReference type="AlphaFoldDB" id="A0A0C5WB46"/>
<dbReference type="EMBL" id="CP005974">
    <property type="protein sequence ID" value="AJR08811.1"/>
    <property type="molecule type" value="Genomic_DNA"/>
</dbReference>
<evidence type="ECO:0000313" key="6">
    <source>
        <dbReference type="EMBL" id="AJR08811.1"/>
    </source>
</evidence>
<keyword evidence="7" id="KW-1185">Reference proteome</keyword>
<sequence length="309" mass="35061">MNKQLSRIDLNLLITLDTLLKEKNVTRTAEVLFVSQPAVSRALGRLRETFDDPLFTRVSNGLIPTEKALHIGKQLEVIIPLLQGVFLSEDFTPEKCDYSFSIALPAFLSSVLLPKLVLEINRVAPKARITELPAKANPYPLIDQGNLDFSIHYAPSPNEKYLSTEIGILKPQLFARKAHPLFKKEELKLDDTSDYPLIGMLVEEDQYQSFSAPIMNIYRDLMLDKKPMLRSSQTQVLVDVMKNSDSIMFGTNCVSALSSFGNEFDLLLSLDHKDEHHVPIYLVQHTRNRNNPAHLWFSSLIVKEICKII</sequence>
<evidence type="ECO:0000259" key="5">
    <source>
        <dbReference type="PROSITE" id="PS50931"/>
    </source>
</evidence>
<dbReference type="SUPFAM" id="SSF46785">
    <property type="entry name" value="Winged helix' DNA-binding domain"/>
    <property type="match status" value="1"/>
</dbReference>
<dbReference type="Gene3D" id="3.40.190.10">
    <property type="entry name" value="Periplasmic binding protein-like II"/>
    <property type="match status" value="2"/>
</dbReference>
<dbReference type="PROSITE" id="PS50931">
    <property type="entry name" value="HTH_LYSR"/>
    <property type="match status" value="1"/>
</dbReference>
<dbReference type="Gene3D" id="1.10.10.10">
    <property type="entry name" value="Winged helix-like DNA-binding domain superfamily/Winged helix DNA-binding domain"/>
    <property type="match status" value="1"/>
</dbReference>
<name>A0A0C5WB46_9GAMM</name>
<dbReference type="InterPro" id="IPR036390">
    <property type="entry name" value="WH_DNA-bd_sf"/>
</dbReference>
<dbReference type="STRING" id="658445.H744_2c2147"/>
<evidence type="ECO:0000256" key="1">
    <source>
        <dbReference type="ARBA" id="ARBA00009437"/>
    </source>
</evidence>
<dbReference type="OrthoDB" id="8893795at2"/>
<evidence type="ECO:0000256" key="3">
    <source>
        <dbReference type="ARBA" id="ARBA00023125"/>
    </source>
</evidence>
<dbReference type="Pfam" id="PF00126">
    <property type="entry name" value="HTH_1"/>
    <property type="match status" value="1"/>
</dbReference>
<dbReference type="InterPro" id="IPR000847">
    <property type="entry name" value="LysR_HTH_N"/>
</dbReference>
<dbReference type="Pfam" id="PF03466">
    <property type="entry name" value="LysR_substrate"/>
    <property type="match status" value="1"/>
</dbReference>
<comment type="similarity">
    <text evidence="1">Belongs to the LysR transcriptional regulatory family.</text>
</comment>
<keyword evidence="3" id="KW-0238">DNA-binding</keyword>
<feature type="domain" description="HTH lysR-type" evidence="5">
    <location>
        <begin position="8"/>
        <end position="65"/>
    </location>
</feature>
<dbReference type="PATRIC" id="fig|658445.3.peg.4128"/>
<dbReference type="InterPro" id="IPR050389">
    <property type="entry name" value="LysR-type_TF"/>
</dbReference>
<evidence type="ECO:0000256" key="2">
    <source>
        <dbReference type="ARBA" id="ARBA00023015"/>
    </source>
</evidence>
<dbReference type="GO" id="GO:0003677">
    <property type="term" value="F:DNA binding"/>
    <property type="evidence" value="ECO:0007669"/>
    <property type="project" value="UniProtKB-KW"/>
</dbReference>
<organism evidence="6 7">
    <name type="scientific">Photobacterium gaetbulicola Gung47</name>
    <dbReference type="NCBI Taxonomy" id="658445"/>
    <lineage>
        <taxon>Bacteria</taxon>
        <taxon>Pseudomonadati</taxon>
        <taxon>Pseudomonadota</taxon>
        <taxon>Gammaproteobacteria</taxon>
        <taxon>Vibrionales</taxon>
        <taxon>Vibrionaceae</taxon>
        <taxon>Photobacterium</taxon>
    </lineage>
</organism>
<dbReference type="KEGG" id="pgb:H744_2c2147"/>
<proteinExistence type="inferred from homology"/>
<dbReference type="SUPFAM" id="SSF53850">
    <property type="entry name" value="Periplasmic binding protein-like II"/>
    <property type="match status" value="1"/>
</dbReference>
<dbReference type="GO" id="GO:0003700">
    <property type="term" value="F:DNA-binding transcription factor activity"/>
    <property type="evidence" value="ECO:0007669"/>
    <property type="project" value="InterPro"/>
</dbReference>
<evidence type="ECO:0000313" key="7">
    <source>
        <dbReference type="Proteomes" id="UP000032303"/>
    </source>
</evidence>
<gene>
    <name evidence="6" type="ORF">H744_2c2147</name>
</gene>
<evidence type="ECO:0000256" key="4">
    <source>
        <dbReference type="ARBA" id="ARBA00023163"/>
    </source>
</evidence>
<dbReference type="PANTHER" id="PTHR30118:SF11">
    <property type="entry name" value="HTH-TYPE TRANSCRIPTIONAL REGULATOR YIDZ"/>
    <property type="match status" value="1"/>
</dbReference>
<dbReference type="HOGENOM" id="CLU_039613_39_2_6"/>
<accession>A0A0C5WB46</accession>
<dbReference type="Proteomes" id="UP000032303">
    <property type="component" value="Chromosome 2"/>
</dbReference>
<reference evidence="6 7" key="1">
    <citation type="submission" date="2013-05" db="EMBL/GenBank/DDBJ databases">
        <title>Complete genome sequence of the lipase-producing bacterium Photobacterium gaetbulicola Gung47.</title>
        <authorList>
            <person name="Kim Y.-O."/>
        </authorList>
    </citation>
    <scope>NUCLEOTIDE SEQUENCE [LARGE SCALE GENOMIC DNA]</scope>
    <source>
        <strain evidence="6 7">Gung47</strain>
    </source>
</reference>